<evidence type="ECO:0000256" key="14">
    <source>
        <dbReference type="ARBA" id="ARBA00079067"/>
    </source>
</evidence>
<keyword evidence="9" id="KW-0805">Transcription regulation</keyword>
<feature type="region of interest" description="Disordered" evidence="17">
    <location>
        <begin position="35"/>
        <end position="68"/>
    </location>
</feature>
<dbReference type="AlphaFoldDB" id="A0AAW1TJX5"/>
<feature type="compositionally biased region" description="Polar residues" evidence="17">
    <location>
        <begin position="134"/>
        <end position="144"/>
    </location>
</feature>
<dbReference type="InterPro" id="IPR014001">
    <property type="entry name" value="Helicase_ATP-bd"/>
</dbReference>
<dbReference type="SUPFAM" id="SSF52540">
    <property type="entry name" value="P-loop containing nucleoside triphosphate hydrolases"/>
    <property type="match status" value="2"/>
</dbReference>
<evidence type="ECO:0000256" key="13">
    <source>
        <dbReference type="ARBA" id="ARBA00070113"/>
    </source>
</evidence>
<evidence type="ECO:0000256" key="3">
    <source>
        <dbReference type="ARBA" id="ARBA00022472"/>
    </source>
</evidence>
<keyword evidence="5" id="KW-0547">Nucleotide-binding</keyword>
<evidence type="ECO:0000256" key="12">
    <source>
        <dbReference type="ARBA" id="ARBA00023242"/>
    </source>
</evidence>
<dbReference type="InterPro" id="IPR050628">
    <property type="entry name" value="SNF2_RAD54_helicase_TF"/>
</dbReference>
<proteinExistence type="inferred from homology"/>
<dbReference type="GO" id="GO:0008094">
    <property type="term" value="F:ATP-dependent activity, acting on DNA"/>
    <property type="evidence" value="ECO:0007669"/>
    <property type="project" value="UniProtKB-ARBA"/>
</dbReference>
<evidence type="ECO:0000256" key="8">
    <source>
        <dbReference type="ARBA" id="ARBA00022840"/>
    </source>
</evidence>
<feature type="region of interest" description="Disordered" evidence="17">
    <location>
        <begin position="134"/>
        <end position="153"/>
    </location>
</feature>
<evidence type="ECO:0000256" key="15">
    <source>
        <dbReference type="ARBA" id="ARBA00082628"/>
    </source>
</evidence>
<dbReference type="PROSITE" id="PS51194">
    <property type="entry name" value="HELICASE_CTER"/>
    <property type="match status" value="1"/>
</dbReference>
<dbReference type="GO" id="GO:0005737">
    <property type="term" value="C:cytoplasm"/>
    <property type="evidence" value="ECO:0007669"/>
    <property type="project" value="UniProtKB-ARBA"/>
</dbReference>
<dbReference type="PROSITE" id="PS51192">
    <property type="entry name" value="HELICASE_ATP_BIND_1"/>
    <property type="match status" value="1"/>
</dbReference>
<evidence type="ECO:0000256" key="4">
    <source>
        <dbReference type="ARBA" id="ARBA00022553"/>
    </source>
</evidence>
<evidence type="ECO:0000256" key="11">
    <source>
        <dbReference type="ARBA" id="ARBA00023163"/>
    </source>
</evidence>
<dbReference type="GO" id="GO:0006353">
    <property type="term" value="P:DNA-templated transcription termination"/>
    <property type="evidence" value="ECO:0007669"/>
    <property type="project" value="UniProtKB-KW"/>
</dbReference>
<dbReference type="GO" id="GO:0005634">
    <property type="term" value="C:nucleus"/>
    <property type="evidence" value="ECO:0007669"/>
    <property type="project" value="UniProtKB-SubCell"/>
</dbReference>
<sequence length="921" mass="104632">MNLHQLSSLDNSEEESLLVVRKKKGAGILIESEDEDFISSSSREMSDVVISESPSPRNSSNFSKSTIITSTPSKVIDDSRDISRYNEGQSFKTPRNEIIISSSDTDDDHDDIISSDSDVIDGSREDISLKQNGFNLSTPQTVKSKTPRHGLGRIQPTLDSYVKKLTFNDHPKSDNISSSPPQDDQIKCKRSDYNQQLEKIRQYEQEMMKTKNHLSTIKLSVLPDKGELLKAKFETCKNNFLSAQDRLRKMIVIEEDHPEVLTGKALVTRNWTNLEAGIASVQPKTFGKKGLENYNIQKALTVERLEQLHGSLENCPTDNHFAEDPKGLKVELMSHQKRALAWLEYRESQKPPGGILADDMGLGKTLTMIALILKTKSHVCEDNENEDKNESADKKHRKHKGGTLVVCPASLLFQWSGEIDSKLKRGLLSYLIYHGPKRESKPKNLAQYDVVITTYSLVMNESEKNSTLCRVKWKRIILDEAHQIRNHKSLTSLACCELASKYRWALTGTPVHNKELDMYALLKFLRCTPFDDLTVWKRWVSDKSVGGGERLHTVISSLMLRRTKGELIENGTLTTLPSRKWESIEITLDTSEMGIYQKILIFSQTLFAQFLHQKAEKNQEYVNLKNPNADPNSEYVKMRQKLLKLNKLKEVNQHEILVLLLRLRQICCHPSLIINMLHGDEDLGENEHEESEEMNILEQLNKLNLNENESSDNSSLYTLGLSEKGVGIKEATKSILNPSHPIFSKDRKSSKIRTIMTMIPNILSAGDKIIIVSQWKSYLELIGIHLKDIGAKFLKLDGSVSTSNRKEIISSFNDINSQFKILLLSLTAGGVGLNLVGANHLFLVDIHWNPQLENQAQDRIYRMGQKKNVFIYKFITKDTIEERIKQLQENKLAISESLMTGSRQIINSKLSLQDLKMLFNM</sequence>
<dbReference type="InterPro" id="IPR038718">
    <property type="entry name" value="SNF2-like_sf"/>
</dbReference>
<evidence type="ECO:0000256" key="17">
    <source>
        <dbReference type="SAM" id="MobiDB-lite"/>
    </source>
</evidence>
<dbReference type="Gene3D" id="3.40.50.300">
    <property type="entry name" value="P-loop containing nucleotide triphosphate hydrolases"/>
    <property type="match status" value="1"/>
</dbReference>
<dbReference type="SMART" id="SM00490">
    <property type="entry name" value="HELICc"/>
    <property type="match status" value="1"/>
</dbReference>
<dbReference type="SMART" id="SM00487">
    <property type="entry name" value="DEXDc"/>
    <property type="match status" value="1"/>
</dbReference>
<dbReference type="GO" id="GO:0004386">
    <property type="term" value="F:helicase activity"/>
    <property type="evidence" value="ECO:0007669"/>
    <property type="project" value="UniProtKB-KW"/>
</dbReference>
<dbReference type="EMBL" id="JARQZJ010000002">
    <property type="protein sequence ID" value="KAK9869993.1"/>
    <property type="molecule type" value="Genomic_DNA"/>
</dbReference>
<dbReference type="Pfam" id="PF00176">
    <property type="entry name" value="SNF2-rel_dom"/>
    <property type="match status" value="1"/>
</dbReference>
<dbReference type="Proteomes" id="UP001431783">
    <property type="component" value="Unassembled WGS sequence"/>
</dbReference>
<evidence type="ECO:0000256" key="10">
    <source>
        <dbReference type="ARBA" id="ARBA00023125"/>
    </source>
</evidence>
<keyword evidence="16" id="KW-0175">Coiled coil</keyword>
<keyword evidence="12" id="KW-0539">Nucleus</keyword>
<dbReference type="InterPro" id="IPR027417">
    <property type="entry name" value="P-loop_NTPase"/>
</dbReference>
<evidence type="ECO:0000313" key="21">
    <source>
        <dbReference type="Proteomes" id="UP001431783"/>
    </source>
</evidence>
<dbReference type="InterPro" id="IPR001650">
    <property type="entry name" value="Helicase_C-like"/>
</dbReference>
<keyword evidence="8" id="KW-0067">ATP-binding</keyword>
<feature type="compositionally biased region" description="Polar residues" evidence="17">
    <location>
        <begin position="52"/>
        <end position="62"/>
    </location>
</feature>
<evidence type="ECO:0000256" key="7">
    <source>
        <dbReference type="ARBA" id="ARBA00022806"/>
    </source>
</evidence>
<keyword evidence="4" id="KW-0597">Phosphoprotein</keyword>
<comment type="caution">
    <text evidence="20">The sequence shown here is derived from an EMBL/GenBank/DDBJ whole genome shotgun (WGS) entry which is preliminary data.</text>
</comment>
<comment type="subcellular location">
    <subcellularLocation>
        <location evidence="1">Nucleus</location>
    </subcellularLocation>
</comment>
<dbReference type="FunFam" id="3.40.50.10810:FF:000043">
    <property type="entry name" value="Transcription termination factor 2"/>
    <property type="match status" value="1"/>
</dbReference>
<dbReference type="Pfam" id="PF00271">
    <property type="entry name" value="Helicase_C"/>
    <property type="match status" value="1"/>
</dbReference>
<evidence type="ECO:0000259" key="18">
    <source>
        <dbReference type="PROSITE" id="PS51192"/>
    </source>
</evidence>
<evidence type="ECO:0000256" key="6">
    <source>
        <dbReference type="ARBA" id="ARBA00022801"/>
    </source>
</evidence>
<organism evidence="20 21">
    <name type="scientific">Henosepilachna vigintioctopunctata</name>
    <dbReference type="NCBI Taxonomy" id="420089"/>
    <lineage>
        <taxon>Eukaryota</taxon>
        <taxon>Metazoa</taxon>
        <taxon>Ecdysozoa</taxon>
        <taxon>Arthropoda</taxon>
        <taxon>Hexapoda</taxon>
        <taxon>Insecta</taxon>
        <taxon>Pterygota</taxon>
        <taxon>Neoptera</taxon>
        <taxon>Endopterygota</taxon>
        <taxon>Coleoptera</taxon>
        <taxon>Polyphaga</taxon>
        <taxon>Cucujiformia</taxon>
        <taxon>Coccinelloidea</taxon>
        <taxon>Coccinellidae</taxon>
        <taxon>Epilachninae</taxon>
        <taxon>Epilachnini</taxon>
        <taxon>Henosepilachna</taxon>
    </lineage>
</organism>
<dbReference type="GO" id="GO:0003677">
    <property type="term" value="F:DNA binding"/>
    <property type="evidence" value="ECO:0007669"/>
    <property type="project" value="UniProtKB-KW"/>
</dbReference>
<name>A0AAW1TJX5_9CUCU</name>
<feature type="domain" description="Helicase C-terminal" evidence="19">
    <location>
        <begin position="754"/>
        <end position="916"/>
    </location>
</feature>
<dbReference type="Gene3D" id="3.40.50.10810">
    <property type="entry name" value="Tandem AAA-ATPase domain"/>
    <property type="match status" value="1"/>
</dbReference>
<reference evidence="20 21" key="1">
    <citation type="submission" date="2023-03" db="EMBL/GenBank/DDBJ databases">
        <title>Genome insight into feeding habits of ladybird beetles.</title>
        <authorList>
            <person name="Li H.-S."/>
            <person name="Huang Y.-H."/>
            <person name="Pang H."/>
        </authorList>
    </citation>
    <scope>NUCLEOTIDE SEQUENCE [LARGE SCALE GENOMIC DNA]</scope>
    <source>
        <strain evidence="20">SYSU_2023b</strain>
        <tissue evidence="20">Whole body</tissue>
    </source>
</reference>
<comment type="similarity">
    <text evidence="2">Belongs to the SNF2/RAD54 helicase family.</text>
</comment>
<keyword evidence="10" id="KW-0238">DNA-binding</keyword>
<accession>A0AAW1TJX5</accession>
<evidence type="ECO:0000256" key="5">
    <source>
        <dbReference type="ARBA" id="ARBA00022741"/>
    </source>
</evidence>
<feature type="domain" description="Helicase ATP-binding" evidence="18">
    <location>
        <begin position="345"/>
        <end position="528"/>
    </location>
</feature>
<dbReference type="GO" id="GO:0005524">
    <property type="term" value="F:ATP binding"/>
    <property type="evidence" value="ECO:0007669"/>
    <property type="project" value="UniProtKB-KW"/>
</dbReference>
<keyword evidence="11" id="KW-0804">Transcription</keyword>
<evidence type="ECO:0000256" key="1">
    <source>
        <dbReference type="ARBA" id="ARBA00004123"/>
    </source>
</evidence>
<keyword evidence="3" id="KW-0806">Transcription termination</keyword>
<dbReference type="GO" id="GO:0006281">
    <property type="term" value="P:DNA repair"/>
    <property type="evidence" value="ECO:0007669"/>
    <property type="project" value="TreeGrafter"/>
</dbReference>
<evidence type="ECO:0000256" key="2">
    <source>
        <dbReference type="ARBA" id="ARBA00007025"/>
    </source>
</evidence>
<dbReference type="InterPro" id="IPR049730">
    <property type="entry name" value="SNF2/RAD54-like_C"/>
</dbReference>
<evidence type="ECO:0000256" key="16">
    <source>
        <dbReference type="SAM" id="Coils"/>
    </source>
</evidence>
<dbReference type="PANTHER" id="PTHR45626">
    <property type="entry name" value="TRANSCRIPTION TERMINATION FACTOR 2-RELATED"/>
    <property type="match status" value="1"/>
</dbReference>
<dbReference type="CDD" id="cd18793">
    <property type="entry name" value="SF2_C_SNF"/>
    <property type="match status" value="1"/>
</dbReference>
<keyword evidence="21" id="KW-1185">Reference proteome</keyword>
<dbReference type="GO" id="GO:0016787">
    <property type="term" value="F:hydrolase activity"/>
    <property type="evidence" value="ECO:0007669"/>
    <property type="project" value="UniProtKB-KW"/>
</dbReference>
<feature type="coiled-coil region" evidence="16">
    <location>
        <begin position="186"/>
        <end position="213"/>
    </location>
</feature>
<protein>
    <recommendedName>
        <fullName evidence="13">Transcription termination factor 2</fullName>
    </recommendedName>
    <alternativeName>
        <fullName evidence="15">RNA polymerase II termination factor</fullName>
    </alternativeName>
    <alternativeName>
        <fullName evidence="14">Transcription release factor 2</fullName>
    </alternativeName>
</protein>
<evidence type="ECO:0000259" key="19">
    <source>
        <dbReference type="PROSITE" id="PS51194"/>
    </source>
</evidence>
<dbReference type="InterPro" id="IPR000330">
    <property type="entry name" value="SNF2_N"/>
</dbReference>
<evidence type="ECO:0000256" key="9">
    <source>
        <dbReference type="ARBA" id="ARBA00023015"/>
    </source>
</evidence>
<gene>
    <name evidence="20" type="ORF">WA026_006091</name>
</gene>
<dbReference type="PANTHER" id="PTHR45626:SF50">
    <property type="entry name" value="TRANSCRIPTION TERMINATION FACTOR 2"/>
    <property type="match status" value="1"/>
</dbReference>
<keyword evidence="7" id="KW-0347">Helicase</keyword>
<evidence type="ECO:0000313" key="20">
    <source>
        <dbReference type="EMBL" id="KAK9869993.1"/>
    </source>
</evidence>
<keyword evidence="6" id="KW-0378">Hydrolase</keyword>